<dbReference type="InterPro" id="IPR025997">
    <property type="entry name" value="SBP_2_dom"/>
</dbReference>
<accession>A0ABU0FCH7</accession>
<keyword evidence="6" id="KW-1185">Reference proteome</keyword>
<keyword evidence="3" id="KW-0732">Signal</keyword>
<feature type="chain" id="PRO_5046195103" evidence="3">
    <location>
        <begin position="23"/>
        <end position="322"/>
    </location>
</feature>
<gene>
    <name evidence="5" type="ORF">J3R73_001547</name>
</gene>
<reference evidence="5 6" key="1">
    <citation type="submission" date="2023-07" db="EMBL/GenBank/DDBJ databases">
        <title>Genomic Encyclopedia of Type Strains, Phase IV (KMG-IV): sequencing the most valuable type-strain genomes for metagenomic binning, comparative biology and taxonomic classification.</title>
        <authorList>
            <person name="Goeker M."/>
        </authorList>
    </citation>
    <scope>NUCLEOTIDE SEQUENCE [LARGE SCALE GENOMIC DNA]</scope>
    <source>
        <strain evidence="5 6">DSM 5896</strain>
    </source>
</reference>
<keyword evidence="5" id="KW-0762">Sugar transport</keyword>
<evidence type="ECO:0000313" key="5">
    <source>
        <dbReference type="EMBL" id="MDQ0391755.1"/>
    </source>
</evidence>
<evidence type="ECO:0000256" key="2">
    <source>
        <dbReference type="ARBA" id="ARBA00007639"/>
    </source>
</evidence>
<keyword evidence="5" id="KW-0813">Transport</keyword>
<dbReference type="InterPro" id="IPR050555">
    <property type="entry name" value="Bact_Solute-Bind_Prot2"/>
</dbReference>
<organism evidence="5 6">
    <name type="scientific">Labrys monachus</name>
    <dbReference type="NCBI Taxonomy" id="217067"/>
    <lineage>
        <taxon>Bacteria</taxon>
        <taxon>Pseudomonadati</taxon>
        <taxon>Pseudomonadota</taxon>
        <taxon>Alphaproteobacteria</taxon>
        <taxon>Hyphomicrobiales</taxon>
        <taxon>Xanthobacteraceae</taxon>
        <taxon>Labrys</taxon>
    </lineage>
</organism>
<name>A0ABU0FCH7_9HYPH</name>
<dbReference type="Proteomes" id="UP001237448">
    <property type="component" value="Unassembled WGS sequence"/>
</dbReference>
<dbReference type="Pfam" id="PF13407">
    <property type="entry name" value="Peripla_BP_4"/>
    <property type="match status" value="1"/>
</dbReference>
<evidence type="ECO:0000313" key="6">
    <source>
        <dbReference type="Proteomes" id="UP001237448"/>
    </source>
</evidence>
<feature type="signal peptide" evidence="3">
    <location>
        <begin position="1"/>
        <end position="22"/>
    </location>
</feature>
<dbReference type="PANTHER" id="PTHR30036:SF7">
    <property type="entry name" value="ABC TRANSPORTER PERIPLASMIC-BINDING PROTEIN YPHF"/>
    <property type="match status" value="1"/>
</dbReference>
<dbReference type="PROSITE" id="PS51257">
    <property type="entry name" value="PROKAR_LIPOPROTEIN"/>
    <property type="match status" value="1"/>
</dbReference>
<dbReference type="SUPFAM" id="SSF53822">
    <property type="entry name" value="Periplasmic binding protein-like I"/>
    <property type="match status" value="1"/>
</dbReference>
<dbReference type="PANTHER" id="PTHR30036">
    <property type="entry name" value="D-XYLOSE-BINDING PERIPLASMIC PROTEIN"/>
    <property type="match status" value="1"/>
</dbReference>
<dbReference type="RefSeq" id="WP_307424588.1">
    <property type="nucleotide sequence ID" value="NZ_JAUSVK010000001.1"/>
</dbReference>
<comment type="caution">
    <text evidence="5">The sequence shown here is derived from an EMBL/GenBank/DDBJ whole genome shotgun (WGS) entry which is preliminary data.</text>
</comment>
<evidence type="ECO:0000259" key="4">
    <source>
        <dbReference type="Pfam" id="PF13407"/>
    </source>
</evidence>
<evidence type="ECO:0000256" key="3">
    <source>
        <dbReference type="SAM" id="SignalP"/>
    </source>
</evidence>
<comment type="subcellular location">
    <subcellularLocation>
        <location evidence="1">Periplasm</location>
    </subcellularLocation>
</comment>
<evidence type="ECO:0000256" key="1">
    <source>
        <dbReference type="ARBA" id="ARBA00004418"/>
    </source>
</evidence>
<dbReference type="Gene3D" id="3.40.50.2300">
    <property type="match status" value="2"/>
</dbReference>
<dbReference type="EMBL" id="JAUSVK010000001">
    <property type="protein sequence ID" value="MDQ0391755.1"/>
    <property type="molecule type" value="Genomic_DNA"/>
</dbReference>
<proteinExistence type="inferred from homology"/>
<dbReference type="InterPro" id="IPR028082">
    <property type="entry name" value="Peripla_BP_I"/>
</dbReference>
<protein>
    <submittedName>
        <fullName evidence="5">Simple sugar transport system substrate-binding protein</fullName>
    </submittedName>
</protein>
<sequence length="322" mass="34203">MRTKLLTALAMASAIACFTQGAARADAAKPVIGVIELFGNPFFAEARKGMKSVAEKDGAELLIENANSNVGREAELVQTFIRRQVDVILISAQSATGSIAALKLAKDAGIPVVCWNTCIRSPEDKQLVKAFVTSDNKKIGEITGTQVADYVRQQLGGKATLLMLTCQTFDTCKDRRAGINKALAGPGLNITLADEQEGFQVDKARPIADAMLTAHPDAQVFIGENDDGTIAAGQAVDSKGMADKVKVFGIDINPQVAHAIVDPKSAVVWTTGQDPYAMGAAGVELALKQVRGKSLGDFYQFTASPTYSKKDIAAAKKYLETH</sequence>
<comment type="similarity">
    <text evidence="2">Belongs to the bacterial solute-binding protein 2 family.</text>
</comment>
<feature type="domain" description="Periplasmic binding protein" evidence="4">
    <location>
        <begin position="37"/>
        <end position="293"/>
    </location>
</feature>